<comment type="caution">
    <text evidence="1">The sequence shown here is derived from an EMBL/GenBank/DDBJ whole genome shotgun (WGS) entry which is preliminary data.</text>
</comment>
<proteinExistence type="predicted"/>
<evidence type="ECO:0000313" key="1">
    <source>
        <dbReference type="EMBL" id="TAJ44792.1"/>
    </source>
</evidence>
<evidence type="ECO:0000313" key="2">
    <source>
        <dbReference type="Proteomes" id="UP000292580"/>
    </source>
</evidence>
<reference evidence="1 2" key="1">
    <citation type="submission" date="2017-11" db="EMBL/GenBank/DDBJ databases">
        <title>Isolation and Characterization of Methanofollis Species from Methane Seep Offshore SW Taiwan.</title>
        <authorList>
            <person name="Teng N.-H."/>
            <person name="Lai M.-C."/>
            <person name="Chen S.-C."/>
        </authorList>
    </citation>
    <scope>NUCLEOTIDE SEQUENCE [LARGE SCALE GENOMIC DNA]</scope>
    <source>
        <strain evidence="1 2">FWC-SCC2</strain>
    </source>
</reference>
<name>A0A483CP03_9EURY</name>
<dbReference type="AlphaFoldDB" id="A0A483CP03"/>
<gene>
    <name evidence="1" type="ORF">CUJ86_05730</name>
</gene>
<accession>A0A483CP03</accession>
<dbReference type="Proteomes" id="UP000292580">
    <property type="component" value="Unassembled WGS sequence"/>
</dbReference>
<keyword evidence="2" id="KW-1185">Reference proteome</keyword>
<sequence>MITPLSCFTFVGCGFVLGGGREVQVAGENDEEGEMWVFQIWGGIGEQSDGLENIEGQFRKSNRKYYLFSIDHSNIVDIIICLIRC</sequence>
<protein>
    <submittedName>
        <fullName evidence="1">Uncharacterized protein</fullName>
    </submittedName>
</protein>
<organism evidence="1 2">
    <name type="scientific">Methanofollis fontis</name>
    <dbReference type="NCBI Taxonomy" id="2052832"/>
    <lineage>
        <taxon>Archaea</taxon>
        <taxon>Methanobacteriati</taxon>
        <taxon>Methanobacteriota</taxon>
        <taxon>Stenosarchaea group</taxon>
        <taxon>Methanomicrobia</taxon>
        <taxon>Methanomicrobiales</taxon>
        <taxon>Methanomicrobiaceae</taxon>
        <taxon>Methanofollis</taxon>
    </lineage>
</organism>
<dbReference type="EMBL" id="PGCL01000002">
    <property type="protein sequence ID" value="TAJ44792.1"/>
    <property type="molecule type" value="Genomic_DNA"/>
</dbReference>